<protein>
    <submittedName>
        <fullName evidence="1">Uncharacterized protein</fullName>
    </submittedName>
</protein>
<proteinExistence type="predicted"/>
<accession>A0ABR2HAI1</accession>
<feature type="non-terminal residue" evidence="1">
    <location>
        <position position="159"/>
    </location>
</feature>
<comment type="caution">
    <text evidence="1">The sequence shown here is derived from an EMBL/GenBank/DDBJ whole genome shotgun (WGS) entry which is preliminary data.</text>
</comment>
<evidence type="ECO:0000313" key="1">
    <source>
        <dbReference type="EMBL" id="KAK8843246.1"/>
    </source>
</evidence>
<gene>
    <name evidence="1" type="ORF">M9Y10_025100</name>
</gene>
<name>A0ABR2HAI1_9EUKA</name>
<dbReference type="Proteomes" id="UP001470230">
    <property type="component" value="Unassembled WGS sequence"/>
</dbReference>
<keyword evidence="2" id="KW-1185">Reference proteome</keyword>
<organism evidence="1 2">
    <name type="scientific">Tritrichomonas musculus</name>
    <dbReference type="NCBI Taxonomy" id="1915356"/>
    <lineage>
        <taxon>Eukaryota</taxon>
        <taxon>Metamonada</taxon>
        <taxon>Parabasalia</taxon>
        <taxon>Tritrichomonadida</taxon>
        <taxon>Tritrichomonadidae</taxon>
        <taxon>Tritrichomonas</taxon>
    </lineage>
</organism>
<sequence length="159" mass="18216">MSKKAFAISASGLKNIVFHSSDNTPISILNSNDLDEIKLNDDEFLFLVGQYGMKMHRFLAEFISPRVSSLHYSDPTNNILRIDEVSKERIKFNTEISSDILEKLRSITLGENVDINFDDSQKLRILSFFLGNQEIVDKINELFPILSEETNIDDCIQRL</sequence>
<dbReference type="EMBL" id="JAPFFF010000035">
    <property type="protein sequence ID" value="KAK8843246.1"/>
    <property type="molecule type" value="Genomic_DNA"/>
</dbReference>
<evidence type="ECO:0000313" key="2">
    <source>
        <dbReference type="Proteomes" id="UP001470230"/>
    </source>
</evidence>
<reference evidence="1 2" key="1">
    <citation type="submission" date="2024-04" db="EMBL/GenBank/DDBJ databases">
        <title>Tritrichomonas musculus Genome.</title>
        <authorList>
            <person name="Alves-Ferreira E."/>
            <person name="Grigg M."/>
            <person name="Lorenzi H."/>
            <person name="Galac M."/>
        </authorList>
    </citation>
    <scope>NUCLEOTIDE SEQUENCE [LARGE SCALE GENOMIC DNA]</scope>
    <source>
        <strain evidence="1 2">EAF2021</strain>
    </source>
</reference>